<evidence type="ECO:0000256" key="9">
    <source>
        <dbReference type="ARBA" id="ARBA00022792"/>
    </source>
</evidence>
<dbReference type="InterPro" id="IPR008929">
    <property type="entry name" value="Chondroitin_lyas"/>
</dbReference>
<evidence type="ECO:0000256" key="13">
    <source>
        <dbReference type="ARBA" id="ARBA00023157"/>
    </source>
</evidence>
<keyword evidence="10" id="KW-0249">Electron transport</keyword>
<comment type="subcellular location">
    <subcellularLocation>
        <location evidence="3">Mitochondrion inner membrane</location>
        <topology evidence="3">Peripheral membrane protein</topology>
    </subcellularLocation>
    <subcellularLocation>
        <location evidence="2">Mitochondrion intermembrane space</location>
    </subcellularLocation>
</comment>
<sequence>MSGAFFKSLFDKEVVTDTPNQLHLNEETVMNEGTEPTLTKTDDNFTTEDISTTVDVLPTDDHIPDEWNINDPNMIPVITETNDPIPHFQFEGCYPMGRNDERPQFNSLHTVEDCSRLCSHTNKRSRTVFAALAPAPEEYGENLMSCQCYEEIVKAPVNDTNCNIKCFEATIEQLSDSAFLDTYCGGTFSNSSDVDFANSTDIAGFASFFRIKKGDEDFETSSTSRMGISINIKTAIPETPDSVKFFPFVTFEKALEPSLTRPSQSPSTLVKETTNASAATLLPSLSAFLSEVIPLQSGTNAIQSVTVSNNIPPQSTIPLASLLLQFPSQASIIASNPDPSVVAEIINDIQSSLRAAPKETSIPDIPPLESSDDSPQQTSIGSVGFTGDDSVEQRMLLMTLGPIGAFAFVLIVIFATWQRRRRHTARKHIYEHGNGESDLSSPPPLTSIQEYVQNFSNSVPVTPPNTSNLNSPVENIALRNLKSPHTYLTTPTHSPKYTATPPNTPYSFSNTITKKKSTFTSSNSFPFPGTPAPTPASQVDSLFNSVSDGFSYQIVQQNGYPEFFDTEKISSLPAAPPSSPQLLPEYSTINKMEYILDAYVFNLDPELLYKKLEVISQEEETKIEDSMDIENSKSLDTNLLSKKLYDLVNTNPLEASDLVAALKPLETKQKRQVDPDDLALRLAALSDLQQESDDDDKSVLSLANSDFQYQYSMKSEHTEEKTNGKDKYILSDYSMETKLYLQGNKDLNPAINRVLRLADEAVLDNTVYSVTKKPSDLLPPSADLHDYFSLARYYWPNKNSSNELPYYRVDGYTNPDIFDLPDSTWLQVVFNDVLNLGLAYFFTNNEIYAQKATVRLREWFINNSTKMNANLNFANWINGTAIGVVTGSIPMTKSGGLLDFSKLHYIIDGIGLIRNSESFTEEDYNSMVDWLTKYLHWLQTSPRGAFESSAQNNQGTWYDVQVVSILLFLGNIETAKKVQSTVTVGRISSQILSDGSEPLEQERVFSWFYSVFNLQGLFVHGKFSITTRANIYNYKTPQNVTILSALNYLLKHGMENGTNWPVKNLGAFDTKILTQISKDAYIQYFDVAYLNFANKMVKNNSYNWNPNRLWAPYNSYDFYSKDSGAKKLHLKLPKALTNYYSSYYSNKSNMFTIPSTDEAVSMGGGHGVNLEEQYKEDLIEPKMHISQAEMAKEKIPLAYRDYCAHLLPELNKCRIDTWYLPWHCKMEQLAWNKCQYDDYQRRMRLMHRKRVVKSHFDEFEKLSDEEKEKRFFGTS</sequence>
<evidence type="ECO:0000259" key="17">
    <source>
        <dbReference type="Pfam" id="PF05426"/>
    </source>
</evidence>
<evidence type="ECO:0000256" key="5">
    <source>
        <dbReference type="ARBA" id="ARBA00018677"/>
    </source>
</evidence>
<evidence type="ECO:0000256" key="1">
    <source>
        <dbReference type="ARBA" id="ARBA00003195"/>
    </source>
</evidence>
<dbReference type="AlphaFoldDB" id="A0AAD5Y1Z6"/>
<comment type="similarity">
    <text evidence="4">Belongs to the complex I NDUFB7 subunit family.</text>
</comment>
<evidence type="ECO:0000256" key="2">
    <source>
        <dbReference type="ARBA" id="ARBA00004569"/>
    </source>
</evidence>
<evidence type="ECO:0000256" key="8">
    <source>
        <dbReference type="ARBA" id="ARBA00022729"/>
    </source>
</evidence>
<keyword evidence="7" id="KW-0679">Respiratory chain</keyword>
<keyword evidence="11" id="KW-0496">Mitochondrion</keyword>
<evidence type="ECO:0000256" key="10">
    <source>
        <dbReference type="ARBA" id="ARBA00022982"/>
    </source>
</evidence>
<evidence type="ECO:0000256" key="3">
    <source>
        <dbReference type="ARBA" id="ARBA00004637"/>
    </source>
</evidence>
<accession>A0AAD5Y1Z6</accession>
<evidence type="ECO:0000256" key="16">
    <source>
        <dbReference type="SAM" id="Phobius"/>
    </source>
</evidence>
<keyword evidence="13" id="KW-1015">Disulfide bond</keyword>
<keyword evidence="16" id="KW-1133">Transmembrane helix</keyword>
<dbReference type="PANTHER" id="PTHR20900">
    <property type="entry name" value="NADH:UBIQUINONE OXIDOREDUCTASE B18-LIKE SUBUNIT"/>
    <property type="match status" value="1"/>
</dbReference>
<comment type="function">
    <text evidence="1">Accessory subunit of the mitochondrial membrane respiratory chain NADH dehydrogenase (Complex I), that is believed not to be involved in catalysis. Complex I functions in the transfer of electrons from NADH to the respiratory chain. The immediate electron acceptor for the enzyme is believed to be ubiquinone.</text>
</comment>
<feature type="domain" description="Alginate lyase" evidence="17">
    <location>
        <begin position="775"/>
        <end position="1060"/>
    </location>
</feature>
<dbReference type="InterPro" id="IPR008698">
    <property type="entry name" value="NDUB7"/>
</dbReference>
<dbReference type="PANTHER" id="PTHR20900:SF0">
    <property type="entry name" value="NADH DEHYDROGENASE [UBIQUINONE] 1 BETA SUBCOMPLEX SUBUNIT 7"/>
    <property type="match status" value="1"/>
</dbReference>
<evidence type="ECO:0000256" key="7">
    <source>
        <dbReference type="ARBA" id="ARBA00022660"/>
    </source>
</evidence>
<feature type="transmembrane region" description="Helical" evidence="16">
    <location>
        <begin position="395"/>
        <end position="417"/>
    </location>
</feature>
<feature type="region of interest" description="Disordered" evidence="15">
    <location>
        <begin position="356"/>
        <end position="385"/>
    </location>
</feature>
<comment type="caution">
    <text evidence="18">The sequence shown here is derived from an EMBL/GenBank/DDBJ whole genome shotgun (WGS) entry which is preliminary data.</text>
</comment>
<organism evidence="18 19">
    <name type="scientific">Clydaea vesicula</name>
    <dbReference type="NCBI Taxonomy" id="447962"/>
    <lineage>
        <taxon>Eukaryota</taxon>
        <taxon>Fungi</taxon>
        <taxon>Fungi incertae sedis</taxon>
        <taxon>Chytridiomycota</taxon>
        <taxon>Chytridiomycota incertae sedis</taxon>
        <taxon>Chytridiomycetes</taxon>
        <taxon>Lobulomycetales</taxon>
        <taxon>Lobulomycetaceae</taxon>
        <taxon>Clydaea</taxon>
    </lineage>
</organism>
<proteinExistence type="inferred from homology"/>
<keyword evidence="14" id="KW-0456">Lyase</keyword>
<dbReference type="GO" id="GO:0005743">
    <property type="term" value="C:mitochondrial inner membrane"/>
    <property type="evidence" value="ECO:0007669"/>
    <property type="project" value="UniProtKB-SubCell"/>
</dbReference>
<dbReference type="GO" id="GO:0042597">
    <property type="term" value="C:periplasmic space"/>
    <property type="evidence" value="ECO:0007669"/>
    <property type="project" value="InterPro"/>
</dbReference>
<evidence type="ECO:0000313" key="18">
    <source>
        <dbReference type="EMBL" id="KAJ3224613.1"/>
    </source>
</evidence>
<keyword evidence="6" id="KW-0813">Transport</keyword>
<dbReference type="EMBL" id="JADGJW010000087">
    <property type="protein sequence ID" value="KAJ3224613.1"/>
    <property type="molecule type" value="Genomic_DNA"/>
</dbReference>
<evidence type="ECO:0000256" key="11">
    <source>
        <dbReference type="ARBA" id="ARBA00023128"/>
    </source>
</evidence>
<dbReference type="InterPro" id="IPR008397">
    <property type="entry name" value="Alginate_lyase_dom"/>
</dbReference>
<evidence type="ECO:0000256" key="15">
    <source>
        <dbReference type="SAM" id="MobiDB-lite"/>
    </source>
</evidence>
<evidence type="ECO:0000256" key="4">
    <source>
        <dbReference type="ARBA" id="ARBA00008006"/>
    </source>
</evidence>
<dbReference type="Pfam" id="PF05676">
    <property type="entry name" value="NDUF_B7"/>
    <property type="match status" value="1"/>
</dbReference>
<gene>
    <name evidence="18" type="ORF">HK099_008158</name>
</gene>
<dbReference type="Proteomes" id="UP001211065">
    <property type="component" value="Unassembled WGS sequence"/>
</dbReference>
<dbReference type="SUPFAM" id="SSF48230">
    <property type="entry name" value="Chondroitin AC/alginate lyase"/>
    <property type="match status" value="1"/>
</dbReference>
<dbReference type="GO" id="GO:0016829">
    <property type="term" value="F:lyase activity"/>
    <property type="evidence" value="ECO:0007669"/>
    <property type="project" value="UniProtKB-KW"/>
</dbReference>
<reference evidence="18" key="1">
    <citation type="submission" date="2020-05" db="EMBL/GenBank/DDBJ databases">
        <title>Phylogenomic resolution of chytrid fungi.</title>
        <authorList>
            <person name="Stajich J.E."/>
            <person name="Amses K."/>
            <person name="Simmons R."/>
            <person name="Seto K."/>
            <person name="Myers J."/>
            <person name="Bonds A."/>
            <person name="Quandt C.A."/>
            <person name="Barry K."/>
            <person name="Liu P."/>
            <person name="Grigoriev I."/>
            <person name="Longcore J.E."/>
            <person name="James T.Y."/>
        </authorList>
    </citation>
    <scope>NUCLEOTIDE SEQUENCE</scope>
    <source>
        <strain evidence="18">JEL0476</strain>
    </source>
</reference>
<dbReference type="Gene3D" id="1.50.10.100">
    <property type="entry name" value="Chondroitin AC/alginate lyase"/>
    <property type="match status" value="1"/>
</dbReference>
<evidence type="ECO:0000256" key="6">
    <source>
        <dbReference type="ARBA" id="ARBA00022448"/>
    </source>
</evidence>
<protein>
    <recommendedName>
        <fullName evidence="5">NADH dehydrogenase [ubiquinone] 1 beta subcomplex subunit 7</fullName>
    </recommendedName>
</protein>
<keyword evidence="12 16" id="KW-0472">Membrane</keyword>
<name>A0AAD5Y1Z6_9FUNG</name>
<evidence type="ECO:0000313" key="19">
    <source>
        <dbReference type="Proteomes" id="UP001211065"/>
    </source>
</evidence>
<keyword evidence="19" id="KW-1185">Reference proteome</keyword>
<keyword evidence="8" id="KW-0732">Signal</keyword>
<evidence type="ECO:0000256" key="12">
    <source>
        <dbReference type="ARBA" id="ARBA00023136"/>
    </source>
</evidence>
<dbReference type="Pfam" id="PF05426">
    <property type="entry name" value="Alginate_lyase"/>
    <property type="match status" value="1"/>
</dbReference>
<keyword evidence="16" id="KW-0812">Transmembrane</keyword>
<keyword evidence="9" id="KW-0999">Mitochondrion inner membrane</keyword>
<evidence type="ECO:0000256" key="14">
    <source>
        <dbReference type="ARBA" id="ARBA00023239"/>
    </source>
</evidence>
<dbReference type="GO" id="GO:0005758">
    <property type="term" value="C:mitochondrial intermembrane space"/>
    <property type="evidence" value="ECO:0007669"/>
    <property type="project" value="UniProtKB-SubCell"/>
</dbReference>